<evidence type="ECO:0000256" key="2">
    <source>
        <dbReference type="SAM" id="MobiDB-lite"/>
    </source>
</evidence>
<dbReference type="FunFam" id="2.40.30.170:FF:000010">
    <property type="entry name" value="Efflux RND transporter periplasmic adaptor subunit"/>
    <property type="match status" value="1"/>
</dbReference>
<dbReference type="InterPro" id="IPR058624">
    <property type="entry name" value="MdtA-like_HH"/>
</dbReference>
<comment type="caution">
    <text evidence="6">The sequence shown here is derived from an EMBL/GenBank/DDBJ whole genome shotgun (WGS) entry which is preliminary data.</text>
</comment>
<accession>A0A1F7FH43</accession>
<dbReference type="Gene3D" id="2.40.50.100">
    <property type="match status" value="1"/>
</dbReference>
<dbReference type="Gene3D" id="2.40.30.170">
    <property type="match status" value="1"/>
</dbReference>
<dbReference type="InterPro" id="IPR058792">
    <property type="entry name" value="Beta-barrel_RND_2"/>
</dbReference>
<dbReference type="InterPro" id="IPR058625">
    <property type="entry name" value="MdtA-like_BSH"/>
</dbReference>
<feature type="domain" description="Multidrug resistance protein MdtA-like barrel-sandwich hybrid" evidence="4">
    <location>
        <begin position="55"/>
        <end position="193"/>
    </location>
</feature>
<dbReference type="GO" id="GO:0015562">
    <property type="term" value="F:efflux transmembrane transporter activity"/>
    <property type="evidence" value="ECO:0007669"/>
    <property type="project" value="TreeGrafter"/>
</dbReference>
<dbReference type="GO" id="GO:1990281">
    <property type="term" value="C:efflux pump complex"/>
    <property type="evidence" value="ECO:0007669"/>
    <property type="project" value="TreeGrafter"/>
</dbReference>
<evidence type="ECO:0000256" key="1">
    <source>
        <dbReference type="ARBA" id="ARBA00009477"/>
    </source>
</evidence>
<dbReference type="Pfam" id="PF25954">
    <property type="entry name" value="Beta-barrel_RND_2"/>
    <property type="match status" value="1"/>
</dbReference>
<dbReference type="SUPFAM" id="SSF111369">
    <property type="entry name" value="HlyD-like secretion proteins"/>
    <property type="match status" value="1"/>
</dbReference>
<name>A0A1F7FH43_UNCRA</name>
<dbReference type="InterPro" id="IPR006143">
    <property type="entry name" value="RND_pump_MFP"/>
</dbReference>
<evidence type="ECO:0000313" key="7">
    <source>
        <dbReference type="Proteomes" id="UP000179243"/>
    </source>
</evidence>
<dbReference type="AlphaFoldDB" id="A0A1F7FH43"/>
<feature type="domain" description="CusB-like beta-barrel" evidence="5">
    <location>
        <begin position="206"/>
        <end position="279"/>
    </location>
</feature>
<sequence length="420" mass="45802">MKIKWIGLILLCASFVLFLIFKPSKKDIPYRTAIVVRGDIQVTVTATGALSARATVQVGTQVSGTVSKLYVDFNSHVKKGQAIALLDTTLLHAAIEEARSNFKKNEAQTFLAHTSRERKQVLFDENMCSKAELDQVVADDIIAQANLQQARVQLNRAVANLNYATIVSPIEGVVIDRKVDVGQTVAASFSTPTLFTIADDLTKMQVQAAIDEADIGMLETGQQVSFTVDAYPDKTFNGFVSQIRLQPTMTQNIVTYTTIIDVDNPDYRLMPGMTANLTIIVQSRKNVLIVPLAALSFKPPFPPENPPGKMPLTPGIRNKGGLKESEKGNGRQFFPNSSDKVPAPSISMVYILENEHLKPVKVQTGIRNNSLVEVQGDLNENILVVTGLQTSGQEKRSTNNNSRNPLMGGPGPFGGMPPPR</sequence>
<feature type="compositionally biased region" description="Polar residues" evidence="2">
    <location>
        <begin position="389"/>
        <end position="404"/>
    </location>
</feature>
<evidence type="ECO:0000313" key="6">
    <source>
        <dbReference type="EMBL" id="OGK06015.1"/>
    </source>
</evidence>
<dbReference type="Pfam" id="PF25876">
    <property type="entry name" value="HH_MFP_RND"/>
    <property type="match status" value="1"/>
</dbReference>
<dbReference type="PANTHER" id="PTHR30469">
    <property type="entry name" value="MULTIDRUG RESISTANCE PROTEIN MDTA"/>
    <property type="match status" value="1"/>
</dbReference>
<dbReference type="Pfam" id="PF25917">
    <property type="entry name" value="BSH_RND"/>
    <property type="match status" value="1"/>
</dbReference>
<evidence type="ECO:0000259" key="4">
    <source>
        <dbReference type="Pfam" id="PF25917"/>
    </source>
</evidence>
<reference evidence="6 7" key="1">
    <citation type="journal article" date="2016" name="Nat. Commun.">
        <title>Thousands of microbial genomes shed light on interconnected biogeochemical processes in an aquifer system.</title>
        <authorList>
            <person name="Anantharaman K."/>
            <person name="Brown C.T."/>
            <person name="Hug L.A."/>
            <person name="Sharon I."/>
            <person name="Castelle C.J."/>
            <person name="Probst A.J."/>
            <person name="Thomas B.C."/>
            <person name="Singh A."/>
            <person name="Wilkins M.J."/>
            <person name="Karaoz U."/>
            <person name="Brodie E.L."/>
            <person name="Williams K.H."/>
            <person name="Hubbard S.S."/>
            <person name="Banfield J.F."/>
        </authorList>
    </citation>
    <scope>NUCLEOTIDE SEQUENCE [LARGE SCALE GENOMIC DNA]</scope>
</reference>
<comment type="similarity">
    <text evidence="1">Belongs to the membrane fusion protein (MFP) (TC 8.A.1) family.</text>
</comment>
<gene>
    <name evidence="6" type="ORF">A2519_14695</name>
</gene>
<evidence type="ECO:0000259" key="3">
    <source>
        <dbReference type="Pfam" id="PF25876"/>
    </source>
</evidence>
<feature type="region of interest" description="Disordered" evidence="2">
    <location>
        <begin position="389"/>
        <end position="420"/>
    </location>
</feature>
<dbReference type="PANTHER" id="PTHR30469:SF33">
    <property type="entry name" value="SLR1207 PROTEIN"/>
    <property type="match status" value="1"/>
</dbReference>
<feature type="domain" description="Multidrug resistance protein MdtA-like alpha-helical hairpin" evidence="3">
    <location>
        <begin position="96"/>
        <end position="164"/>
    </location>
</feature>
<proteinExistence type="inferred from homology"/>
<dbReference type="EMBL" id="MFYX01000042">
    <property type="protein sequence ID" value="OGK06015.1"/>
    <property type="molecule type" value="Genomic_DNA"/>
</dbReference>
<dbReference type="Proteomes" id="UP000179243">
    <property type="component" value="Unassembled WGS sequence"/>
</dbReference>
<dbReference type="Gene3D" id="1.10.287.470">
    <property type="entry name" value="Helix hairpin bin"/>
    <property type="match status" value="1"/>
</dbReference>
<dbReference type="NCBIfam" id="TIGR01730">
    <property type="entry name" value="RND_mfp"/>
    <property type="match status" value="1"/>
</dbReference>
<protein>
    <submittedName>
        <fullName evidence="6">Uncharacterized protein</fullName>
    </submittedName>
</protein>
<evidence type="ECO:0000259" key="5">
    <source>
        <dbReference type="Pfam" id="PF25954"/>
    </source>
</evidence>
<organism evidence="6 7">
    <name type="scientific">Candidatus Raymondbacteria bacterium RIFOXYD12_FULL_49_13</name>
    <dbReference type="NCBI Taxonomy" id="1817890"/>
    <lineage>
        <taxon>Bacteria</taxon>
        <taxon>Raymondiibacteriota</taxon>
    </lineage>
</organism>